<dbReference type="PANTHER" id="PTHR33710:SF71">
    <property type="entry name" value="ENDONUCLEASE_EXONUCLEASE_PHOSPHATASE DOMAIN-CONTAINING PROTEIN"/>
    <property type="match status" value="1"/>
</dbReference>
<dbReference type="AlphaFoldDB" id="A0A7J7M8E2"/>
<name>A0A7J7M8E2_9MAGN</name>
<dbReference type="SUPFAM" id="SSF56219">
    <property type="entry name" value="DNase I-like"/>
    <property type="match status" value="1"/>
</dbReference>
<accession>A0A7J7M8E2</accession>
<sequence>MVTSSTRRALWVDIEIIAALNLPLLSIRDFNCIRNWDERSGGTGPLPCSISKFNDCIDSCRLIKSLSTGPKFSWCNGQKGKARILRRFDRVLYNSAWIQKCDGWSSKYMTRENSDHSAMVGCIQNLPKPYNIPFRFLKGWVTINTFEDMVIQSWGERLTDHLMKEASSKTVSLNGFSILKIPSGGRKPKLPGLLVGSVMQDPWVTFLRAKFFTRGGLLIDYSKPSSIWNGLKEAIAAVQANSKLIIRSGRDIDFWRDCWGSEVALIDLLNIPPEIWKHCTSKLS</sequence>
<gene>
    <name evidence="1" type="ORF">GIB67_002395</name>
</gene>
<reference evidence="1 2" key="1">
    <citation type="journal article" date="2020" name="IScience">
        <title>Genome Sequencing of the Endangered Kingdonia uniflora (Circaeasteraceae, Ranunculales) Reveals Potential Mechanisms of Evolutionary Specialization.</title>
        <authorList>
            <person name="Sun Y."/>
            <person name="Deng T."/>
            <person name="Zhang A."/>
            <person name="Moore M.J."/>
            <person name="Landis J.B."/>
            <person name="Lin N."/>
            <person name="Zhang H."/>
            <person name="Zhang X."/>
            <person name="Huang J."/>
            <person name="Zhang X."/>
            <person name="Sun H."/>
            <person name="Wang H."/>
        </authorList>
    </citation>
    <scope>NUCLEOTIDE SEQUENCE [LARGE SCALE GENOMIC DNA]</scope>
    <source>
        <strain evidence="1">TB1705</strain>
        <tissue evidence="1">Leaf</tissue>
    </source>
</reference>
<keyword evidence="2" id="KW-1185">Reference proteome</keyword>
<evidence type="ECO:0000313" key="2">
    <source>
        <dbReference type="Proteomes" id="UP000541444"/>
    </source>
</evidence>
<organism evidence="1 2">
    <name type="scientific">Kingdonia uniflora</name>
    <dbReference type="NCBI Taxonomy" id="39325"/>
    <lineage>
        <taxon>Eukaryota</taxon>
        <taxon>Viridiplantae</taxon>
        <taxon>Streptophyta</taxon>
        <taxon>Embryophyta</taxon>
        <taxon>Tracheophyta</taxon>
        <taxon>Spermatophyta</taxon>
        <taxon>Magnoliopsida</taxon>
        <taxon>Ranunculales</taxon>
        <taxon>Circaeasteraceae</taxon>
        <taxon>Kingdonia</taxon>
    </lineage>
</organism>
<protein>
    <submittedName>
        <fullName evidence="1">Uncharacterized protein</fullName>
    </submittedName>
</protein>
<dbReference type="InterPro" id="IPR036691">
    <property type="entry name" value="Endo/exonu/phosph_ase_sf"/>
</dbReference>
<dbReference type="Proteomes" id="UP000541444">
    <property type="component" value="Unassembled WGS sequence"/>
</dbReference>
<comment type="caution">
    <text evidence="1">The sequence shown here is derived from an EMBL/GenBank/DDBJ whole genome shotgun (WGS) entry which is preliminary data.</text>
</comment>
<dbReference type="Gene3D" id="3.60.10.10">
    <property type="entry name" value="Endonuclease/exonuclease/phosphatase"/>
    <property type="match status" value="1"/>
</dbReference>
<proteinExistence type="predicted"/>
<evidence type="ECO:0000313" key="1">
    <source>
        <dbReference type="EMBL" id="KAF6151143.1"/>
    </source>
</evidence>
<dbReference type="PANTHER" id="PTHR33710">
    <property type="entry name" value="BNAC02G09200D PROTEIN"/>
    <property type="match status" value="1"/>
</dbReference>
<dbReference type="OrthoDB" id="1932741at2759"/>
<dbReference type="EMBL" id="JACGCM010001713">
    <property type="protein sequence ID" value="KAF6151143.1"/>
    <property type="molecule type" value="Genomic_DNA"/>
</dbReference>